<comment type="caution">
    <text evidence="2">The sequence shown here is derived from an EMBL/GenBank/DDBJ whole genome shotgun (WGS) entry which is preliminary data.</text>
</comment>
<protein>
    <submittedName>
        <fullName evidence="2">Uncharacterized protein</fullName>
    </submittedName>
</protein>
<accession>A0AAU9THJ0</accession>
<feature type="chain" id="PRO_5043639384" evidence="1">
    <location>
        <begin position="21"/>
        <end position="196"/>
    </location>
</feature>
<reference evidence="2" key="1">
    <citation type="submission" date="2022-03" db="EMBL/GenBank/DDBJ databases">
        <authorList>
            <person name="Tunstrom K."/>
        </authorList>
    </citation>
    <scope>NUCLEOTIDE SEQUENCE</scope>
</reference>
<sequence length="196" mass="21578">MKCGLVKITILLGTLALAKAGSSATYFTPETSLSSVYTLVHRAPNNKAPVTPAPIYEEDLSSKEIGSNSGGQNTLKSHNIIYPALPNYYTHITDLTHPTIYDHSVNAPHAYNPYTFSSPFNTNRISTPVTYTTHTHSTPFETRTHISQLKTKTSDLTYNSHTPIEQNEAIKSTITYAEAPEVSHTTFTGHGTTYSW</sequence>
<feature type="signal peptide" evidence="1">
    <location>
        <begin position="1"/>
        <end position="20"/>
    </location>
</feature>
<keyword evidence="3" id="KW-1185">Reference proteome</keyword>
<evidence type="ECO:0000313" key="2">
    <source>
        <dbReference type="EMBL" id="CAH2084864.1"/>
    </source>
</evidence>
<proteinExistence type="predicted"/>
<organism evidence="2 3">
    <name type="scientific">Euphydryas editha</name>
    <name type="common">Edith's checkerspot</name>
    <dbReference type="NCBI Taxonomy" id="104508"/>
    <lineage>
        <taxon>Eukaryota</taxon>
        <taxon>Metazoa</taxon>
        <taxon>Ecdysozoa</taxon>
        <taxon>Arthropoda</taxon>
        <taxon>Hexapoda</taxon>
        <taxon>Insecta</taxon>
        <taxon>Pterygota</taxon>
        <taxon>Neoptera</taxon>
        <taxon>Endopterygota</taxon>
        <taxon>Lepidoptera</taxon>
        <taxon>Glossata</taxon>
        <taxon>Ditrysia</taxon>
        <taxon>Papilionoidea</taxon>
        <taxon>Nymphalidae</taxon>
        <taxon>Nymphalinae</taxon>
        <taxon>Euphydryas</taxon>
    </lineage>
</organism>
<dbReference type="Proteomes" id="UP001153954">
    <property type="component" value="Unassembled WGS sequence"/>
</dbReference>
<evidence type="ECO:0000256" key="1">
    <source>
        <dbReference type="SAM" id="SignalP"/>
    </source>
</evidence>
<evidence type="ECO:0000313" key="3">
    <source>
        <dbReference type="Proteomes" id="UP001153954"/>
    </source>
</evidence>
<name>A0AAU9THJ0_EUPED</name>
<gene>
    <name evidence="2" type="ORF">EEDITHA_LOCUS1397</name>
</gene>
<keyword evidence="1" id="KW-0732">Signal</keyword>
<dbReference type="EMBL" id="CAKOGL010000003">
    <property type="protein sequence ID" value="CAH2084864.1"/>
    <property type="molecule type" value="Genomic_DNA"/>
</dbReference>
<dbReference type="AlphaFoldDB" id="A0AAU9THJ0"/>